<keyword evidence="20" id="KW-1185">Reference proteome</keyword>
<evidence type="ECO:0000256" key="2">
    <source>
        <dbReference type="ARBA" id="ARBA00010663"/>
    </source>
</evidence>
<name>A0AAE1QA01_9EUCA</name>
<evidence type="ECO:0000256" key="4">
    <source>
        <dbReference type="ARBA" id="ARBA00022606"/>
    </source>
</evidence>
<feature type="transmembrane region" description="Helical" evidence="17">
    <location>
        <begin position="72"/>
        <end position="93"/>
    </location>
</feature>
<dbReference type="InterPro" id="IPR027430">
    <property type="entry name" value="Retinal_BS"/>
</dbReference>
<evidence type="ECO:0000256" key="3">
    <source>
        <dbReference type="ARBA" id="ARBA00022543"/>
    </source>
</evidence>
<evidence type="ECO:0000256" key="8">
    <source>
        <dbReference type="ARBA" id="ARBA00022991"/>
    </source>
</evidence>
<feature type="transmembrane region" description="Helical" evidence="17">
    <location>
        <begin position="109"/>
        <end position="128"/>
    </location>
</feature>
<dbReference type="EMBL" id="JAWZYT010000591">
    <property type="protein sequence ID" value="KAK4321427.1"/>
    <property type="molecule type" value="Genomic_DNA"/>
</dbReference>
<dbReference type="Pfam" id="PF00001">
    <property type="entry name" value="7tm_1"/>
    <property type="match status" value="1"/>
</dbReference>
<reference evidence="19" key="1">
    <citation type="submission" date="2023-11" db="EMBL/GenBank/DDBJ databases">
        <title>Genome assemblies of two species of porcelain crab, Petrolisthes cinctipes and Petrolisthes manimaculis (Anomura: Porcellanidae).</title>
        <authorList>
            <person name="Angst P."/>
        </authorList>
    </citation>
    <scope>NUCLEOTIDE SEQUENCE</scope>
    <source>
        <strain evidence="19">PB745_02</strain>
        <tissue evidence="19">Gill</tissue>
    </source>
</reference>
<protein>
    <recommendedName>
        <fullName evidence="18">G-protein coupled receptors family 1 profile domain-containing protein</fullName>
    </recommendedName>
</protein>
<comment type="subcellular location">
    <subcellularLocation>
        <location evidence="1">Membrane</location>
        <topology evidence="1">Multi-pass membrane protein</topology>
    </subcellularLocation>
</comment>
<keyword evidence="12 15" id="KW-0675">Receptor</keyword>
<feature type="region of interest" description="Disordered" evidence="16">
    <location>
        <begin position="1"/>
        <end position="20"/>
    </location>
</feature>
<keyword evidence="4" id="KW-0716">Sensory transduction</keyword>
<dbReference type="PROSITE" id="PS00237">
    <property type="entry name" value="G_PROTEIN_RECEP_F1_1"/>
    <property type="match status" value="1"/>
</dbReference>
<evidence type="ECO:0000256" key="12">
    <source>
        <dbReference type="ARBA" id="ARBA00023170"/>
    </source>
</evidence>
<evidence type="ECO:0000256" key="14">
    <source>
        <dbReference type="ARBA" id="ARBA00023305"/>
    </source>
</evidence>
<feature type="compositionally biased region" description="Gly residues" evidence="16">
    <location>
        <begin position="1"/>
        <end position="12"/>
    </location>
</feature>
<keyword evidence="14" id="KW-0844">Vision</keyword>
<dbReference type="PANTHER" id="PTHR24240">
    <property type="entry name" value="OPSIN"/>
    <property type="match status" value="1"/>
</dbReference>
<dbReference type="InterPro" id="IPR050125">
    <property type="entry name" value="GPCR_opsins"/>
</dbReference>
<feature type="domain" description="G-protein coupled receptors family 1 profile" evidence="18">
    <location>
        <begin position="90"/>
        <end position="317"/>
    </location>
</feature>
<dbReference type="GO" id="GO:0004930">
    <property type="term" value="F:G protein-coupled receptor activity"/>
    <property type="evidence" value="ECO:0007669"/>
    <property type="project" value="UniProtKB-KW"/>
</dbReference>
<dbReference type="PRINTS" id="PR00577">
    <property type="entry name" value="OPSINRH3RH4"/>
</dbReference>
<dbReference type="InterPro" id="IPR000276">
    <property type="entry name" value="GPCR_Rhodpsn"/>
</dbReference>
<dbReference type="Proteomes" id="UP001292094">
    <property type="component" value="Unassembled WGS sequence"/>
</dbReference>
<dbReference type="Gene3D" id="1.20.1070.10">
    <property type="entry name" value="Rhodopsin 7-helix transmembrane proteins"/>
    <property type="match status" value="1"/>
</dbReference>
<organism evidence="19 20">
    <name type="scientific">Petrolisthes manimaculis</name>
    <dbReference type="NCBI Taxonomy" id="1843537"/>
    <lineage>
        <taxon>Eukaryota</taxon>
        <taxon>Metazoa</taxon>
        <taxon>Ecdysozoa</taxon>
        <taxon>Arthropoda</taxon>
        <taxon>Crustacea</taxon>
        <taxon>Multicrustacea</taxon>
        <taxon>Malacostraca</taxon>
        <taxon>Eumalacostraca</taxon>
        <taxon>Eucarida</taxon>
        <taxon>Decapoda</taxon>
        <taxon>Pleocyemata</taxon>
        <taxon>Anomura</taxon>
        <taxon>Galatheoidea</taxon>
        <taxon>Porcellanidae</taxon>
        <taxon>Petrolisthes</taxon>
    </lineage>
</organism>
<evidence type="ECO:0000259" key="18">
    <source>
        <dbReference type="PROSITE" id="PS50262"/>
    </source>
</evidence>
<dbReference type="InterPro" id="IPR001760">
    <property type="entry name" value="Opsin"/>
</dbReference>
<dbReference type="InterPro" id="IPR017452">
    <property type="entry name" value="GPCR_Rhodpsn_7TM"/>
</dbReference>
<keyword evidence="13 15" id="KW-0807">Transducer</keyword>
<feature type="transmembrane region" description="Helical" evidence="17">
    <location>
        <begin position="264"/>
        <end position="286"/>
    </location>
</feature>
<dbReference type="PROSITE" id="PS00238">
    <property type="entry name" value="OPSIN"/>
    <property type="match status" value="1"/>
</dbReference>
<dbReference type="PROSITE" id="PS50262">
    <property type="entry name" value="G_PROTEIN_RECEP_F1_2"/>
    <property type="match status" value="1"/>
</dbReference>
<sequence>MWGVGASGGEQGEQGVNSTHPLSPMVGALVADGRYEMKMLGWNTPPEYLAYVDPHWRSFEAPNPAYHYMLGLLYIFLFIASIIGNGCVIWVFATSFNEGPVWGKFGCDIYGLLGAFTGPGAAITNAMIAFDRYKTIAKPFDAKMSKGVAFGIVLFTWLYALPWVALPYLEIWNRFVPEAFLTSCTFDYLNDTDETRSFVATIFFFCFIIPASLIVFFYGQIYGHVSAHEKSMREQAKRMNVESLRGVGNKEEQEKSAECRIAKVSMCIFFLFTVSWLPYALVALTACFGDRSFLTPVVSMIPACTCKTVACLDPWVYAINHPRYRLELQKRMPWFCIHEEKPSENASQATEKA</sequence>
<evidence type="ECO:0000256" key="16">
    <source>
        <dbReference type="SAM" id="MobiDB-lite"/>
    </source>
</evidence>
<keyword evidence="10 17" id="KW-0472">Membrane</keyword>
<evidence type="ECO:0000256" key="9">
    <source>
        <dbReference type="ARBA" id="ARBA00023040"/>
    </source>
</evidence>
<dbReference type="GO" id="GO:0016020">
    <property type="term" value="C:membrane"/>
    <property type="evidence" value="ECO:0007669"/>
    <property type="project" value="UniProtKB-SubCell"/>
</dbReference>
<dbReference type="AlphaFoldDB" id="A0AAE1QA01"/>
<dbReference type="CDD" id="cd15079">
    <property type="entry name" value="7tmA_photoreceptors_insect"/>
    <property type="match status" value="1"/>
</dbReference>
<dbReference type="PRINTS" id="PR00237">
    <property type="entry name" value="GPCRRHODOPSN"/>
</dbReference>
<keyword evidence="9 15" id="KW-0297">G-protein coupled receptor</keyword>
<keyword evidence="11" id="KW-1015">Disulfide bond</keyword>
<dbReference type="GO" id="GO:0007602">
    <property type="term" value="P:phototransduction"/>
    <property type="evidence" value="ECO:0007669"/>
    <property type="project" value="UniProtKB-KW"/>
</dbReference>
<proteinExistence type="inferred from homology"/>
<evidence type="ECO:0000256" key="6">
    <source>
        <dbReference type="ARBA" id="ARBA00022925"/>
    </source>
</evidence>
<evidence type="ECO:0000313" key="20">
    <source>
        <dbReference type="Proteomes" id="UP001292094"/>
    </source>
</evidence>
<feature type="transmembrane region" description="Helical" evidence="17">
    <location>
        <begin position="198"/>
        <end position="223"/>
    </location>
</feature>
<evidence type="ECO:0000313" key="19">
    <source>
        <dbReference type="EMBL" id="KAK4321427.1"/>
    </source>
</evidence>
<evidence type="ECO:0000256" key="17">
    <source>
        <dbReference type="SAM" id="Phobius"/>
    </source>
</evidence>
<feature type="transmembrane region" description="Helical" evidence="17">
    <location>
        <begin position="148"/>
        <end position="169"/>
    </location>
</feature>
<accession>A0AAE1QA01</accession>
<keyword evidence="5 15" id="KW-0812">Transmembrane</keyword>
<gene>
    <name evidence="19" type="ORF">Pmani_007766</name>
</gene>
<evidence type="ECO:0000256" key="7">
    <source>
        <dbReference type="ARBA" id="ARBA00022989"/>
    </source>
</evidence>
<keyword evidence="8" id="KW-0157">Chromophore</keyword>
<evidence type="ECO:0000256" key="5">
    <source>
        <dbReference type="ARBA" id="ARBA00022692"/>
    </source>
</evidence>
<evidence type="ECO:0000256" key="15">
    <source>
        <dbReference type="RuleBase" id="RU000688"/>
    </source>
</evidence>
<evidence type="ECO:0000256" key="10">
    <source>
        <dbReference type="ARBA" id="ARBA00023136"/>
    </source>
</evidence>
<dbReference type="GO" id="GO:0007601">
    <property type="term" value="P:visual perception"/>
    <property type="evidence" value="ECO:0007669"/>
    <property type="project" value="UniProtKB-KW"/>
</dbReference>
<comment type="similarity">
    <text evidence="2 15">Belongs to the G-protein coupled receptor 1 family.</text>
</comment>
<keyword evidence="7 17" id="KW-1133">Transmembrane helix</keyword>
<evidence type="ECO:0000256" key="13">
    <source>
        <dbReference type="ARBA" id="ARBA00023224"/>
    </source>
</evidence>
<dbReference type="SUPFAM" id="SSF81321">
    <property type="entry name" value="Family A G protein-coupled receptor-like"/>
    <property type="match status" value="1"/>
</dbReference>
<keyword evidence="3" id="KW-0600">Photoreceptor protein</keyword>
<comment type="caution">
    <text evidence="19">The sequence shown here is derived from an EMBL/GenBank/DDBJ whole genome shotgun (WGS) entry which is preliminary data.</text>
</comment>
<evidence type="ECO:0000256" key="1">
    <source>
        <dbReference type="ARBA" id="ARBA00004141"/>
    </source>
</evidence>
<evidence type="ECO:0000256" key="11">
    <source>
        <dbReference type="ARBA" id="ARBA00023157"/>
    </source>
</evidence>
<dbReference type="GO" id="GO:0009881">
    <property type="term" value="F:photoreceptor activity"/>
    <property type="evidence" value="ECO:0007669"/>
    <property type="project" value="UniProtKB-KW"/>
</dbReference>
<keyword evidence="6" id="KW-0681">Retinal protein</keyword>